<keyword evidence="3" id="KW-1003">Cell membrane</keyword>
<dbReference type="OrthoDB" id="3238001at2"/>
<dbReference type="RefSeq" id="WP_109822363.1">
    <property type="nucleotide sequence ID" value="NZ_QGKL01000015.1"/>
</dbReference>
<accession>A0A317CIA0</accession>
<evidence type="ECO:0000256" key="2">
    <source>
        <dbReference type="ARBA" id="ARBA00022448"/>
    </source>
</evidence>
<sequence length="292" mass="31972">MTQVLGVLLPVFLIILVGHLYGRWQTSEISTINRLNIDVFLPALVIDALAKGDFDVFSYKWLVLGGLILILLSGVVAWLVALRLKYSIPAFVPTMMFNNSGNMGLPIAVLAFSESALPAAMVLFLVSNTLHFTLGTYIVGGRISWLKLLSLPINIATVIGLSLNFANIQLIETIALPIQMLGQVAIPVMLFTLGIRMIDIDFHAWKIGVVGAIVCPLSGLIPAIFLIWILPLDLIQQQQLLLFSIFPPAVMNYILAERYQQQPGNVASMVVIGNASSLITIFLMLLYLKQAA</sequence>
<dbReference type="Proteomes" id="UP000245506">
    <property type="component" value="Unassembled WGS sequence"/>
</dbReference>
<dbReference type="PANTHER" id="PTHR36838:SF1">
    <property type="entry name" value="SLR1864 PROTEIN"/>
    <property type="match status" value="1"/>
</dbReference>
<feature type="transmembrane region" description="Helical" evidence="7">
    <location>
        <begin position="145"/>
        <end position="166"/>
    </location>
</feature>
<keyword evidence="6 7" id="KW-0472">Membrane</keyword>
<feature type="transmembrane region" description="Helical" evidence="7">
    <location>
        <begin position="178"/>
        <end position="198"/>
    </location>
</feature>
<proteinExistence type="predicted"/>
<dbReference type="InterPro" id="IPR004776">
    <property type="entry name" value="Mem_transp_PIN-like"/>
</dbReference>
<protein>
    <submittedName>
        <fullName evidence="8">Transporter</fullName>
    </submittedName>
</protein>
<dbReference type="AlphaFoldDB" id="A0A317CIA0"/>
<dbReference type="GO" id="GO:0055085">
    <property type="term" value="P:transmembrane transport"/>
    <property type="evidence" value="ECO:0007669"/>
    <property type="project" value="InterPro"/>
</dbReference>
<feature type="transmembrane region" description="Helical" evidence="7">
    <location>
        <begin position="103"/>
        <end position="125"/>
    </location>
</feature>
<feature type="transmembrane region" description="Helical" evidence="7">
    <location>
        <begin position="61"/>
        <end position="82"/>
    </location>
</feature>
<feature type="transmembrane region" description="Helical" evidence="7">
    <location>
        <begin position="240"/>
        <end position="256"/>
    </location>
</feature>
<reference evidence="8 9" key="1">
    <citation type="submission" date="2018-05" db="EMBL/GenBank/DDBJ databases">
        <title>Leucothrix arctica sp. nov., isolated from Arctic seawater.</title>
        <authorList>
            <person name="Choi A."/>
            <person name="Baek K."/>
        </authorList>
    </citation>
    <scope>NUCLEOTIDE SEQUENCE [LARGE SCALE GENOMIC DNA]</scope>
    <source>
        <strain evidence="8 9">IMCC9719</strain>
    </source>
</reference>
<gene>
    <name evidence="8" type="ORF">DKT75_05140</name>
</gene>
<evidence type="ECO:0000256" key="3">
    <source>
        <dbReference type="ARBA" id="ARBA00022475"/>
    </source>
</evidence>
<comment type="caution">
    <text evidence="8">The sequence shown here is derived from an EMBL/GenBank/DDBJ whole genome shotgun (WGS) entry which is preliminary data.</text>
</comment>
<evidence type="ECO:0000256" key="7">
    <source>
        <dbReference type="SAM" id="Phobius"/>
    </source>
</evidence>
<dbReference type="GO" id="GO:0016020">
    <property type="term" value="C:membrane"/>
    <property type="evidence" value="ECO:0007669"/>
    <property type="project" value="UniProtKB-SubCell"/>
</dbReference>
<organism evidence="8 9">
    <name type="scientific">Leucothrix arctica</name>
    <dbReference type="NCBI Taxonomy" id="1481894"/>
    <lineage>
        <taxon>Bacteria</taxon>
        <taxon>Pseudomonadati</taxon>
        <taxon>Pseudomonadota</taxon>
        <taxon>Gammaproteobacteria</taxon>
        <taxon>Thiotrichales</taxon>
        <taxon>Thiotrichaceae</taxon>
        <taxon>Leucothrix</taxon>
    </lineage>
</organism>
<evidence type="ECO:0000256" key="5">
    <source>
        <dbReference type="ARBA" id="ARBA00022989"/>
    </source>
</evidence>
<comment type="subcellular location">
    <subcellularLocation>
        <location evidence="1">Membrane</location>
        <topology evidence="1">Multi-pass membrane protein</topology>
    </subcellularLocation>
</comment>
<feature type="transmembrane region" description="Helical" evidence="7">
    <location>
        <begin position="204"/>
        <end position="228"/>
    </location>
</feature>
<name>A0A317CIA0_9GAMM</name>
<keyword evidence="4 7" id="KW-0812">Transmembrane</keyword>
<dbReference type="Pfam" id="PF03547">
    <property type="entry name" value="Mem_trans"/>
    <property type="match status" value="2"/>
</dbReference>
<dbReference type="PANTHER" id="PTHR36838">
    <property type="entry name" value="AUXIN EFFLUX CARRIER FAMILY PROTEIN"/>
    <property type="match status" value="1"/>
</dbReference>
<evidence type="ECO:0000313" key="9">
    <source>
        <dbReference type="Proteomes" id="UP000245506"/>
    </source>
</evidence>
<evidence type="ECO:0000256" key="1">
    <source>
        <dbReference type="ARBA" id="ARBA00004141"/>
    </source>
</evidence>
<keyword evidence="2" id="KW-0813">Transport</keyword>
<evidence type="ECO:0000313" key="8">
    <source>
        <dbReference type="EMBL" id="PWQ97997.1"/>
    </source>
</evidence>
<feature type="transmembrane region" description="Helical" evidence="7">
    <location>
        <begin position="268"/>
        <end position="288"/>
    </location>
</feature>
<evidence type="ECO:0000256" key="6">
    <source>
        <dbReference type="ARBA" id="ARBA00023136"/>
    </source>
</evidence>
<evidence type="ECO:0000256" key="4">
    <source>
        <dbReference type="ARBA" id="ARBA00022692"/>
    </source>
</evidence>
<keyword evidence="5 7" id="KW-1133">Transmembrane helix</keyword>
<dbReference type="EMBL" id="QGKL01000015">
    <property type="protein sequence ID" value="PWQ97997.1"/>
    <property type="molecule type" value="Genomic_DNA"/>
</dbReference>
<keyword evidence="9" id="KW-1185">Reference proteome</keyword>